<proteinExistence type="predicted"/>
<evidence type="ECO:0000313" key="3">
    <source>
        <dbReference type="EMBL" id="SBS34779.1"/>
    </source>
</evidence>
<reference evidence="3 4" key="1">
    <citation type="submission" date="2016-06" db="EMBL/GenBank/DDBJ databases">
        <authorList>
            <person name="Kjaerup R.B."/>
            <person name="Dalgaard T.S."/>
            <person name="Juul-Madsen H.R."/>
        </authorList>
    </citation>
    <scope>NUCLEOTIDE SEQUENCE [LARGE SCALE GENOMIC DNA]</scope>
    <source>
        <strain evidence="3 4">CECT 8886</strain>
    </source>
</reference>
<feature type="region of interest" description="Disordered" evidence="1">
    <location>
        <begin position="277"/>
        <end position="299"/>
    </location>
</feature>
<dbReference type="Proteomes" id="UP000092544">
    <property type="component" value="Unassembled WGS sequence"/>
</dbReference>
<dbReference type="Pfam" id="PF06812">
    <property type="entry name" value="ImpA_N"/>
    <property type="match status" value="1"/>
</dbReference>
<dbReference type="NCBIfam" id="TIGR03363">
    <property type="entry name" value="VI_chp_8"/>
    <property type="match status" value="1"/>
</dbReference>
<dbReference type="AlphaFoldDB" id="A0A1A8TLJ9"/>
<keyword evidence="4" id="KW-1185">Reference proteome</keyword>
<name>A0A1A8TLJ9_9GAMM</name>
<dbReference type="PANTHER" id="PTHR37951:SF1">
    <property type="entry name" value="TYPE VI SECRETION SYSTEM COMPONENT TSSA1"/>
    <property type="match status" value="1"/>
</dbReference>
<dbReference type="STRING" id="1792290.MSP8886_03168"/>
<dbReference type="PANTHER" id="PTHR37951">
    <property type="entry name" value="CYTOPLASMIC PROTEIN-RELATED"/>
    <property type="match status" value="1"/>
</dbReference>
<dbReference type="EMBL" id="FLOB01000008">
    <property type="protein sequence ID" value="SBS34779.1"/>
    <property type="molecule type" value="Genomic_DNA"/>
</dbReference>
<evidence type="ECO:0000256" key="1">
    <source>
        <dbReference type="SAM" id="MobiDB-lite"/>
    </source>
</evidence>
<organism evidence="3 4">
    <name type="scientific">Marinomonas spartinae</name>
    <dbReference type="NCBI Taxonomy" id="1792290"/>
    <lineage>
        <taxon>Bacteria</taxon>
        <taxon>Pseudomonadati</taxon>
        <taxon>Pseudomonadota</taxon>
        <taxon>Gammaproteobacteria</taxon>
        <taxon>Oceanospirillales</taxon>
        <taxon>Oceanospirillaceae</taxon>
        <taxon>Marinomonas</taxon>
    </lineage>
</organism>
<sequence>MLTLEECTSPILEDQFAGSDPRADISPNSTYYTLKDLRNQLRAAERNALVDEEGFSLLTREWQPLFEQCKEAIKNESKDIEYIAWLIESLCRLEGFKGLALGFEIAHTLIDEHFLDLFPTLEEGEELSEKLSALVGLNGIAQEGALVMPIKNIPITEGINYGPFTFWEYQQAYDISRMAEDKREKKIAQGAVDYEDVEKSALETSVDFFTNLKNDVEKAIEHFSILSDVMDRVTGSPQPTSNIKRVLDSSMAAIEHIGKEKLEAAAESAASEAEVLSEVSDVEGQSSETVSESRSDNGKIDSRASAIKKLSEIAAYFRETEPHSPMSYTIEQVIRWSKLSLPELLDELITDNDARTGYFKLSGIRVSETET</sequence>
<dbReference type="RefSeq" id="WP_067018249.1">
    <property type="nucleotide sequence ID" value="NZ_FLOB01000008.1"/>
</dbReference>
<feature type="domain" description="ImpA N-terminal" evidence="2">
    <location>
        <begin position="9"/>
        <end position="138"/>
    </location>
</feature>
<dbReference type="InterPro" id="IPR017740">
    <property type="entry name" value="TssA-like"/>
</dbReference>
<evidence type="ECO:0000259" key="2">
    <source>
        <dbReference type="Pfam" id="PF06812"/>
    </source>
</evidence>
<gene>
    <name evidence="3" type="ORF">MSP8886_03168</name>
</gene>
<protein>
    <recommendedName>
        <fullName evidence="2">ImpA N-terminal domain-containing protein</fullName>
    </recommendedName>
</protein>
<dbReference type="OrthoDB" id="9771118at2"/>
<evidence type="ECO:0000313" key="4">
    <source>
        <dbReference type="Proteomes" id="UP000092544"/>
    </source>
</evidence>
<dbReference type="InterPro" id="IPR010657">
    <property type="entry name" value="ImpA_N"/>
</dbReference>
<accession>A0A1A8TLJ9</accession>